<dbReference type="GO" id="GO:0008718">
    <property type="term" value="F:D-amino-acid dehydrogenase activity"/>
    <property type="evidence" value="ECO:0007669"/>
    <property type="project" value="TreeGrafter"/>
</dbReference>
<dbReference type="GO" id="GO:0005886">
    <property type="term" value="C:plasma membrane"/>
    <property type="evidence" value="ECO:0007669"/>
    <property type="project" value="TreeGrafter"/>
</dbReference>
<dbReference type="SUPFAM" id="SSF51905">
    <property type="entry name" value="FAD/NAD(P)-binding domain"/>
    <property type="match status" value="1"/>
</dbReference>
<dbReference type="PANTHER" id="PTHR13847:SF280">
    <property type="entry name" value="D-AMINO ACID DEHYDROGENASE"/>
    <property type="match status" value="1"/>
</dbReference>
<evidence type="ECO:0000313" key="5">
    <source>
        <dbReference type="Proteomes" id="UP000033618"/>
    </source>
</evidence>
<dbReference type="InterPro" id="IPR036188">
    <property type="entry name" value="FAD/NAD-bd_sf"/>
</dbReference>
<dbReference type="EMBL" id="LAQU01000023">
    <property type="protein sequence ID" value="KKB62169.1"/>
    <property type="molecule type" value="Genomic_DNA"/>
</dbReference>
<reference evidence="4 5" key="1">
    <citation type="submission" date="2015-03" db="EMBL/GenBank/DDBJ databases">
        <title>Draft Genome Sequence of Burkholderia andropogonis type strain ICMP2807, isolated from Sorghum bicolor.</title>
        <authorList>
            <person name="Lopes-Santos L."/>
            <person name="Castro D.B."/>
            <person name="Ottoboni L.M."/>
            <person name="Park D."/>
            <person name="Weirc B.S."/>
            <person name="Destefano S.A."/>
        </authorList>
    </citation>
    <scope>NUCLEOTIDE SEQUENCE [LARGE SCALE GENOMIC DNA]</scope>
    <source>
        <strain evidence="4 5">ICMP2807</strain>
    </source>
</reference>
<dbReference type="Gene3D" id="3.50.50.60">
    <property type="entry name" value="FAD/NAD(P)-binding domain"/>
    <property type="match status" value="3"/>
</dbReference>
<dbReference type="STRING" id="28092.WM40_18595"/>
<dbReference type="GO" id="GO:0055130">
    <property type="term" value="P:D-alanine catabolic process"/>
    <property type="evidence" value="ECO:0007669"/>
    <property type="project" value="TreeGrafter"/>
</dbReference>
<evidence type="ECO:0000256" key="2">
    <source>
        <dbReference type="ARBA" id="ARBA00023002"/>
    </source>
</evidence>
<name>A0A0F5JX15_9BURK</name>
<evidence type="ECO:0000259" key="3">
    <source>
        <dbReference type="Pfam" id="PF01266"/>
    </source>
</evidence>
<comment type="caution">
    <text evidence="4">The sequence shown here is derived from an EMBL/GenBank/DDBJ whole genome shotgun (WGS) entry which is preliminary data.</text>
</comment>
<dbReference type="PATRIC" id="fig|28092.6.peg.4360"/>
<dbReference type="Pfam" id="PF01266">
    <property type="entry name" value="DAO"/>
    <property type="match status" value="1"/>
</dbReference>
<protein>
    <recommendedName>
        <fullName evidence="3">FAD dependent oxidoreductase domain-containing protein</fullName>
    </recommendedName>
</protein>
<feature type="domain" description="FAD dependent oxidoreductase" evidence="3">
    <location>
        <begin position="27"/>
        <end position="423"/>
    </location>
</feature>
<dbReference type="InterPro" id="IPR006076">
    <property type="entry name" value="FAD-dep_OxRdtase"/>
</dbReference>
<sequence>NALEIGGKMGPQVETVERDTTLPAEVDVVVVGGGIIGVSTALYLSEKGLRVAVCEKGHIAGEQSSRNWGWVRVTHRDMREFELAIESLKLWRTLDRTLGIETGFTQCGILYMSANEAKMAEHRLWLEKARALAGNAFDTREVDAATVADLLPGASRSFVGGLYTPSDGRAEPQRAAPAIANALRKRGVKVLTPCAVRGVETQAGKVSAVVTEHGVIRCNSVVVAGGAWTRHLCRSLGIDVPQLLVRASVLRTEPIDGGPAVSASNREFAFRKRADGGYTIAPGFRTCSDLTPDCFRLFFKYLPALKSQIGAMRLGIGRRFLDELCRPGRWPLDKPTVFERVRTLDPEPIVPYTDIGLAEFIKVFPHLRDVRVAQRWAGYMDVTPDAIPVISGTDTLPGLFIGTGFSGHGFGIGPAAGKLMADLVANDRPLVDPRAFRLNRFSDGTKIVIDAGF</sequence>
<keyword evidence="2" id="KW-0560">Oxidoreductase</keyword>
<gene>
    <name evidence="4" type="ORF">WM40_18595</name>
</gene>
<proteinExistence type="inferred from homology"/>
<evidence type="ECO:0000313" key="4">
    <source>
        <dbReference type="EMBL" id="KKB62169.1"/>
    </source>
</evidence>
<dbReference type="GO" id="GO:0005737">
    <property type="term" value="C:cytoplasm"/>
    <property type="evidence" value="ECO:0007669"/>
    <property type="project" value="TreeGrafter"/>
</dbReference>
<evidence type="ECO:0000256" key="1">
    <source>
        <dbReference type="ARBA" id="ARBA00009410"/>
    </source>
</evidence>
<dbReference type="PANTHER" id="PTHR13847">
    <property type="entry name" value="SARCOSINE DEHYDROGENASE-RELATED"/>
    <property type="match status" value="1"/>
</dbReference>
<dbReference type="Proteomes" id="UP000033618">
    <property type="component" value="Unassembled WGS sequence"/>
</dbReference>
<comment type="similarity">
    <text evidence="1">Belongs to the DadA oxidoreductase family.</text>
</comment>
<accession>A0A0F5JX15</accession>
<dbReference type="AlphaFoldDB" id="A0A0F5JX15"/>
<feature type="non-terminal residue" evidence="4">
    <location>
        <position position="1"/>
    </location>
</feature>
<organism evidence="4 5">
    <name type="scientific">Robbsia andropogonis</name>
    <dbReference type="NCBI Taxonomy" id="28092"/>
    <lineage>
        <taxon>Bacteria</taxon>
        <taxon>Pseudomonadati</taxon>
        <taxon>Pseudomonadota</taxon>
        <taxon>Betaproteobacteria</taxon>
        <taxon>Burkholderiales</taxon>
        <taxon>Burkholderiaceae</taxon>
        <taxon>Robbsia</taxon>
    </lineage>
</organism>
<keyword evidence="5" id="KW-1185">Reference proteome</keyword>